<proteinExistence type="inferred from homology"/>
<comment type="caution">
    <text evidence="7">The sequence shown here is derived from an EMBL/GenBank/DDBJ whole genome shotgun (WGS) entry which is preliminary data.</text>
</comment>
<dbReference type="SUPFAM" id="SSF140478">
    <property type="entry name" value="LemA-like"/>
    <property type="match status" value="1"/>
</dbReference>
<evidence type="ECO:0000256" key="3">
    <source>
        <dbReference type="ARBA" id="ARBA00022692"/>
    </source>
</evidence>
<comment type="subcellular location">
    <subcellularLocation>
        <location evidence="1">Membrane</location>
        <topology evidence="1">Single-pass membrane protein</topology>
    </subcellularLocation>
</comment>
<dbReference type="GO" id="GO:0016020">
    <property type="term" value="C:membrane"/>
    <property type="evidence" value="ECO:0007669"/>
    <property type="project" value="UniProtKB-SubCell"/>
</dbReference>
<organism evidence="7 8">
    <name type="scientific">Rubripirellula amarantea</name>
    <dbReference type="NCBI Taxonomy" id="2527999"/>
    <lineage>
        <taxon>Bacteria</taxon>
        <taxon>Pseudomonadati</taxon>
        <taxon>Planctomycetota</taxon>
        <taxon>Planctomycetia</taxon>
        <taxon>Pirellulales</taxon>
        <taxon>Pirellulaceae</taxon>
        <taxon>Rubripirellula</taxon>
    </lineage>
</organism>
<dbReference type="AlphaFoldDB" id="A0A5C5WUS2"/>
<keyword evidence="3" id="KW-0812">Transmembrane</keyword>
<evidence type="ECO:0000313" key="8">
    <source>
        <dbReference type="Proteomes" id="UP000316598"/>
    </source>
</evidence>
<evidence type="ECO:0008006" key="9">
    <source>
        <dbReference type="Google" id="ProtNLM"/>
    </source>
</evidence>
<keyword evidence="8" id="KW-1185">Reference proteome</keyword>
<accession>A0A5C5WUS2</accession>
<keyword evidence="5" id="KW-0472">Membrane</keyword>
<evidence type="ECO:0000256" key="1">
    <source>
        <dbReference type="ARBA" id="ARBA00004167"/>
    </source>
</evidence>
<evidence type="ECO:0000256" key="4">
    <source>
        <dbReference type="ARBA" id="ARBA00022989"/>
    </source>
</evidence>
<dbReference type="InterPro" id="IPR023353">
    <property type="entry name" value="LemA-like_dom_sf"/>
</dbReference>
<dbReference type="RefSeq" id="WP_146514119.1">
    <property type="nucleotide sequence ID" value="NZ_SJPI01000001.1"/>
</dbReference>
<dbReference type="Pfam" id="PF04011">
    <property type="entry name" value="LemA"/>
    <property type="match status" value="1"/>
</dbReference>
<sequence>MIGIYVLAGVVVSLVAIGVKLRDAERNRATLEKNCRQSWASLHDQLRNRHLIVSHLIDSVAGRSNLLVDVNELSASLKEVESRLDSLQGNLPGTGEANAIGECESKCLRQLRRLRKKLKKAPDILSLRQVTACWEGLDGCDEQIDNSKAVYNAAVITYNTHLGSREARCLTFLNRPVSPCGPISFDWYASDSGLSKPSPCPKSD</sequence>
<protein>
    <recommendedName>
        <fullName evidence="9">LemA family protein</fullName>
    </recommendedName>
</protein>
<dbReference type="Proteomes" id="UP000316598">
    <property type="component" value="Unassembled WGS sequence"/>
</dbReference>
<dbReference type="OrthoDB" id="9804152at2"/>
<evidence type="ECO:0000313" key="7">
    <source>
        <dbReference type="EMBL" id="TWT53999.1"/>
    </source>
</evidence>
<keyword evidence="4" id="KW-1133">Transmembrane helix</keyword>
<evidence type="ECO:0000256" key="6">
    <source>
        <dbReference type="SAM" id="Coils"/>
    </source>
</evidence>
<feature type="coiled-coil region" evidence="6">
    <location>
        <begin position="63"/>
        <end position="90"/>
    </location>
</feature>
<dbReference type="InterPro" id="IPR007156">
    <property type="entry name" value="MamQ_LemA"/>
</dbReference>
<dbReference type="EMBL" id="SJPI01000001">
    <property type="protein sequence ID" value="TWT53999.1"/>
    <property type="molecule type" value="Genomic_DNA"/>
</dbReference>
<name>A0A5C5WUS2_9BACT</name>
<keyword evidence="6" id="KW-0175">Coiled coil</keyword>
<evidence type="ECO:0000256" key="5">
    <source>
        <dbReference type="ARBA" id="ARBA00023136"/>
    </source>
</evidence>
<evidence type="ECO:0000256" key="2">
    <source>
        <dbReference type="ARBA" id="ARBA00008854"/>
    </source>
</evidence>
<dbReference type="Gene3D" id="1.20.1440.20">
    <property type="entry name" value="LemA-like domain"/>
    <property type="match status" value="1"/>
</dbReference>
<reference evidence="7 8" key="1">
    <citation type="submission" date="2019-02" db="EMBL/GenBank/DDBJ databases">
        <title>Deep-cultivation of Planctomycetes and their phenomic and genomic characterization uncovers novel biology.</title>
        <authorList>
            <person name="Wiegand S."/>
            <person name="Jogler M."/>
            <person name="Boedeker C."/>
            <person name="Pinto D."/>
            <person name="Vollmers J."/>
            <person name="Rivas-Marin E."/>
            <person name="Kohn T."/>
            <person name="Peeters S.H."/>
            <person name="Heuer A."/>
            <person name="Rast P."/>
            <person name="Oberbeckmann S."/>
            <person name="Bunk B."/>
            <person name="Jeske O."/>
            <person name="Meyerdierks A."/>
            <person name="Storesund J.E."/>
            <person name="Kallscheuer N."/>
            <person name="Luecker S."/>
            <person name="Lage O.M."/>
            <person name="Pohl T."/>
            <person name="Merkel B.J."/>
            <person name="Hornburger P."/>
            <person name="Mueller R.-W."/>
            <person name="Bruemmer F."/>
            <person name="Labrenz M."/>
            <person name="Spormann A.M."/>
            <person name="Op Den Camp H."/>
            <person name="Overmann J."/>
            <person name="Amann R."/>
            <person name="Jetten M.S.M."/>
            <person name="Mascher T."/>
            <person name="Medema M.H."/>
            <person name="Devos D.P."/>
            <person name="Kaster A.-K."/>
            <person name="Ovreas L."/>
            <person name="Rohde M."/>
            <person name="Galperin M.Y."/>
            <person name="Jogler C."/>
        </authorList>
    </citation>
    <scope>NUCLEOTIDE SEQUENCE [LARGE SCALE GENOMIC DNA]</scope>
    <source>
        <strain evidence="7 8">Pla22</strain>
    </source>
</reference>
<comment type="similarity">
    <text evidence="2">Belongs to the LemA family.</text>
</comment>
<gene>
    <name evidence="7" type="ORF">Pla22_16330</name>
</gene>